<evidence type="ECO:0000313" key="9">
    <source>
        <dbReference type="Proteomes" id="UP000078541"/>
    </source>
</evidence>
<feature type="domain" description="C2H2-type" evidence="7">
    <location>
        <begin position="79"/>
        <end position="106"/>
    </location>
</feature>
<feature type="region of interest" description="Disordered" evidence="6">
    <location>
        <begin position="303"/>
        <end position="322"/>
    </location>
</feature>
<feature type="domain" description="C2H2-type" evidence="7">
    <location>
        <begin position="7"/>
        <end position="34"/>
    </location>
</feature>
<dbReference type="PROSITE" id="PS50157">
    <property type="entry name" value="ZINC_FINGER_C2H2_2"/>
    <property type="match status" value="3"/>
</dbReference>
<dbReference type="InterPro" id="IPR013087">
    <property type="entry name" value="Znf_C2H2_type"/>
</dbReference>
<keyword evidence="4" id="KW-0862">Zinc</keyword>
<dbReference type="PANTHER" id="PTHR24379:SF121">
    <property type="entry name" value="C2H2-TYPE DOMAIN-CONTAINING PROTEIN"/>
    <property type="match status" value="1"/>
</dbReference>
<evidence type="ECO:0000256" key="5">
    <source>
        <dbReference type="PROSITE-ProRule" id="PRU00042"/>
    </source>
</evidence>
<dbReference type="Proteomes" id="UP000078541">
    <property type="component" value="Unassembled WGS sequence"/>
</dbReference>
<keyword evidence="9" id="KW-1185">Reference proteome</keyword>
<dbReference type="Pfam" id="PF00096">
    <property type="entry name" value="zf-C2H2"/>
    <property type="match status" value="1"/>
</dbReference>
<dbReference type="AlphaFoldDB" id="A0A195FLM0"/>
<proteinExistence type="predicted"/>
<dbReference type="SMART" id="SM00355">
    <property type="entry name" value="ZnF_C2H2"/>
    <property type="match status" value="6"/>
</dbReference>
<keyword evidence="1" id="KW-0479">Metal-binding</keyword>
<accession>A0A195FLM0</accession>
<evidence type="ECO:0000313" key="8">
    <source>
        <dbReference type="EMBL" id="KYN41313.1"/>
    </source>
</evidence>
<dbReference type="SUPFAM" id="SSF57667">
    <property type="entry name" value="beta-beta-alpha zinc fingers"/>
    <property type="match status" value="1"/>
</dbReference>
<dbReference type="Gene3D" id="3.30.160.60">
    <property type="entry name" value="Classic Zinc Finger"/>
    <property type="match status" value="3"/>
</dbReference>
<evidence type="ECO:0000259" key="7">
    <source>
        <dbReference type="PROSITE" id="PS50157"/>
    </source>
</evidence>
<protein>
    <submittedName>
        <fullName evidence="8">Zinc finger and BTB domain-containing protein 41</fullName>
    </submittedName>
</protein>
<dbReference type="OrthoDB" id="203599at2759"/>
<evidence type="ECO:0000256" key="3">
    <source>
        <dbReference type="ARBA" id="ARBA00022771"/>
    </source>
</evidence>
<dbReference type="PANTHER" id="PTHR24379">
    <property type="entry name" value="KRAB AND ZINC FINGER DOMAIN-CONTAINING"/>
    <property type="match status" value="1"/>
</dbReference>
<keyword evidence="2" id="KW-0677">Repeat</keyword>
<evidence type="ECO:0000256" key="4">
    <source>
        <dbReference type="ARBA" id="ARBA00022833"/>
    </source>
</evidence>
<dbReference type="EMBL" id="KQ981490">
    <property type="protein sequence ID" value="KYN41313.1"/>
    <property type="molecule type" value="Genomic_DNA"/>
</dbReference>
<sequence>MNTGSKYNCVLCNSKLDTKEALQHHFRRHANKEIDGRGRPIERKSDENTLCDICNQSFDSIRATIRHRFKMHPNSPTKFHCSYCGQQFPLKNHRDTHQTLHDATESENKDQHRKCEECDLLFYNEKALEYHCKSIHKSMVHLFQPIATPPPSNKIKFNSMNDAMNVYYCHLCGVEYVVKFNLQQHLEKIHTKRERETMPSELIKCTVCAALFYNKRAYNIHSTYHHPDDLYVTSEEQRTQMVTRIDQDFDIRRVQFMADRYVSRSNVIKRKYRKKNEAEKTIIKTEIKRERSISLDDPACINEFNESSDSESDIPLKQRITS</sequence>
<evidence type="ECO:0000256" key="1">
    <source>
        <dbReference type="ARBA" id="ARBA00022723"/>
    </source>
</evidence>
<evidence type="ECO:0000256" key="2">
    <source>
        <dbReference type="ARBA" id="ARBA00022737"/>
    </source>
</evidence>
<feature type="domain" description="C2H2-type" evidence="7">
    <location>
        <begin position="167"/>
        <end position="195"/>
    </location>
</feature>
<dbReference type="KEGG" id="tsep:108746817"/>
<organism evidence="8 9">
    <name type="scientific">Trachymyrmex septentrionalis</name>
    <dbReference type="NCBI Taxonomy" id="34720"/>
    <lineage>
        <taxon>Eukaryota</taxon>
        <taxon>Metazoa</taxon>
        <taxon>Ecdysozoa</taxon>
        <taxon>Arthropoda</taxon>
        <taxon>Hexapoda</taxon>
        <taxon>Insecta</taxon>
        <taxon>Pterygota</taxon>
        <taxon>Neoptera</taxon>
        <taxon>Endopterygota</taxon>
        <taxon>Hymenoptera</taxon>
        <taxon>Apocrita</taxon>
        <taxon>Aculeata</taxon>
        <taxon>Formicoidea</taxon>
        <taxon>Formicidae</taxon>
        <taxon>Myrmicinae</taxon>
        <taxon>Trachymyrmex</taxon>
    </lineage>
</organism>
<name>A0A195FLM0_9HYME</name>
<dbReference type="GO" id="GO:0008270">
    <property type="term" value="F:zinc ion binding"/>
    <property type="evidence" value="ECO:0007669"/>
    <property type="project" value="UniProtKB-KW"/>
</dbReference>
<evidence type="ECO:0000256" key="6">
    <source>
        <dbReference type="SAM" id="MobiDB-lite"/>
    </source>
</evidence>
<keyword evidence="3 5" id="KW-0863">Zinc-finger</keyword>
<reference evidence="8 9" key="1">
    <citation type="submission" date="2016-03" db="EMBL/GenBank/DDBJ databases">
        <title>Trachymyrmex septentrionalis WGS genome.</title>
        <authorList>
            <person name="Nygaard S."/>
            <person name="Hu H."/>
            <person name="Boomsma J."/>
            <person name="Zhang G."/>
        </authorList>
    </citation>
    <scope>NUCLEOTIDE SEQUENCE [LARGE SCALE GENOMIC DNA]</scope>
    <source>
        <strain evidence="8">Tsep2-gDNA-1</strain>
        <tissue evidence="8">Whole body</tissue>
    </source>
</reference>
<dbReference type="PROSITE" id="PS00028">
    <property type="entry name" value="ZINC_FINGER_C2H2_1"/>
    <property type="match status" value="5"/>
</dbReference>
<dbReference type="STRING" id="34720.A0A195FLM0"/>
<dbReference type="InterPro" id="IPR036236">
    <property type="entry name" value="Znf_C2H2_sf"/>
</dbReference>
<gene>
    <name evidence="8" type="ORF">ALC56_04464</name>
</gene>